<evidence type="ECO:0000313" key="2">
    <source>
        <dbReference type="Proteomes" id="UP000427071"/>
    </source>
</evidence>
<dbReference type="Proteomes" id="UP000427071">
    <property type="component" value="Chromosome"/>
</dbReference>
<dbReference type="Pfam" id="PF09956">
    <property type="entry name" value="Phage_cement_2"/>
    <property type="match status" value="1"/>
</dbReference>
<dbReference type="KEGG" id="ckw:CKALI_11310"/>
<evidence type="ECO:0008006" key="3">
    <source>
        <dbReference type="Google" id="ProtNLM"/>
    </source>
</evidence>
<proteinExistence type="predicted"/>
<dbReference type="RefSeq" id="WP_156193429.1">
    <property type="nucleotide sequence ID" value="NZ_CP046452.1"/>
</dbReference>
<organism evidence="1 2">
    <name type="scientific">Corynebacterium kalinowskii</name>
    <dbReference type="NCBI Taxonomy" id="2675216"/>
    <lineage>
        <taxon>Bacteria</taxon>
        <taxon>Bacillati</taxon>
        <taxon>Actinomycetota</taxon>
        <taxon>Actinomycetes</taxon>
        <taxon>Mycobacteriales</taxon>
        <taxon>Corynebacteriaceae</taxon>
        <taxon>Corynebacterium</taxon>
    </lineage>
</organism>
<accession>A0A6B8VWM0</accession>
<evidence type="ECO:0000313" key="1">
    <source>
        <dbReference type="EMBL" id="QGU03106.1"/>
    </source>
</evidence>
<gene>
    <name evidence="1" type="ORF">CKALI_11310</name>
</gene>
<dbReference type="InterPro" id="IPR011231">
    <property type="entry name" value="Phage_VT1-Sakai_H0018"/>
</dbReference>
<keyword evidence="2" id="KW-1185">Reference proteome</keyword>
<reference evidence="2" key="1">
    <citation type="submission" date="2019-11" db="EMBL/GenBank/DDBJ databases">
        <title>Complete genome sequence of Corynebacterium kalinowskii 1959, a novel Corynebacterium species isolated from soil of a small paddock in Vilsendorf, Germany.</title>
        <authorList>
            <person name="Schaffert L."/>
            <person name="Ruwe M."/>
            <person name="Milse J."/>
            <person name="Hanuschka K."/>
            <person name="Ortseifen V."/>
            <person name="Droste J."/>
            <person name="Brandt D."/>
            <person name="Schlueter L."/>
            <person name="Kutter Y."/>
            <person name="Vinke S."/>
            <person name="Viehoefer P."/>
            <person name="Jacob L."/>
            <person name="Luebke N.-C."/>
            <person name="Schulte-Berndt E."/>
            <person name="Hain C."/>
            <person name="Linder M."/>
            <person name="Schmidt P."/>
            <person name="Wollenschlaeger L."/>
            <person name="Luttermann T."/>
            <person name="Thieme E."/>
            <person name="Hassa J."/>
            <person name="Haak M."/>
            <person name="Wittchen M."/>
            <person name="Mentz A."/>
            <person name="Persicke M."/>
            <person name="Busche T."/>
            <person name="Ruckert C."/>
        </authorList>
    </citation>
    <scope>NUCLEOTIDE SEQUENCE [LARGE SCALE GENOMIC DNA]</scope>
    <source>
        <strain evidence="2">1959</strain>
    </source>
</reference>
<dbReference type="EMBL" id="CP046452">
    <property type="protein sequence ID" value="QGU03106.1"/>
    <property type="molecule type" value="Genomic_DNA"/>
</dbReference>
<sequence>MNITKVHYNPADQVTIKAAADLVAGQFVVITGEMDGRNPVAGVADAGVVPFGVAAHDCPAGEHVMVYRSGHIVDVTASAAINAGANVSTASGGKAVTAATGPVAGIALTKGTAGNPVTVALT</sequence>
<name>A0A6B8VWM0_9CORY</name>
<protein>
    <recommendedName>
        <fullName evidence="3">DUF2190 domain-containing protein</fullName>
    </recommendedName>
</protein>
<dbReference type="AlphaFoldDB" id="A0A6B8VWM0"/>